<protein>
    <recommendedName>
        <fullName evidence="3">Integrase catalytic domain-containing protein</fullName>
    </recommendedName>
</protein>
<name>A0A1M4ZSF5_9LACT</name>
<organism evidence="1 2">
    <name type="scientific">Atopostipes suicloacalis DSM 15692</name>
    <dbReference type="NCBI Taxonomy" id="1121025"/>
    <lineage>
        <taxon>Bacteria</taxon>
        <taxon>Bacillati</taxon>
        <taxon>Bacillota</taxon>
        <taxon>Bacilli</taxon>
        <taxon>Lactobacillales</taxon>
        <taxon>Carnobacteriaceae</taxon>
        <taxon>Atopostipes</taxon>
    </lineage>
</organism>
<accession>A0A1M4ZSF5</accession>
<dbReference type="GO" id="GO:0032196">
    <property type="term" value="P:transposition"/>
    <property type="evidence" value="ECO:0007669"/>
    <property type="project" value="TreeGrafter"/>
</dbReference>
<evidence type="ECO:0000313" key="1">
    <source>
        <dbReference type="EMBL" id="SHF20702.1"/>
    </source>
</evidence>
<reference evidence="2" key="1">
    <citation type="submission" date="2016-11" db="EMBL/GenBank/DDBJ databases">
        <authorList>
            <person name="Varghese N."/>
            <person name="Submissions S."/>
        </authorList>
    </citation>
    <scope>NUCLEOTIDE SEQUENCE [LARGE SCALE GENOMIC DNA]</scope>
    <source>
        <strain evidence="2">DSM 15692</strain>
    </source>
</reference>
<keyword evidence="2" id="KW-1185">Reference proteome</keyword>
<dbReference type="SUPFAM" id="SSF53098">
    <property type="entry name" value="Ribonuclease H-like"/>
    <property type="match status" value="1"/>
</dbReference>
<dbReference type="AlphaFoldDB" id="A0A1M4ZSF5"/>
<dbReference type="PANTHER" id="PTHR10948:SF23">
    <property type="entry name" value="TRANSPOSASE INSI FOR INSERTION SEQUENCE ELEMENT IS30A-RELATED"/>
    <property type="match status" value="1"/>
</dbReference>
<dbReference type="InterPro" id="IPR051917">
    <property type="entry name" value="Transposase-Integrase"/>
</dbReference>
<gene>
    <name evidence="1" type="ORF">SAMN02745249_02034</name>
</gene>
<dbReference type="Proteomes" id="UP000184128">
    <property type="component" value="Unassembled WGS sequence"/>
</dbReference>
<feature type="non-terminal residue" evidence="1">
    <location>
        <position position="1"/>
    </location>
</feature>
<evidence type="ECO:0000313" key="2">
    <source>
        <dbReference type="Proteomes" id="UP000184128"/>
    </source>
</evidence>
<dbReference type="InterPro" id="IPR012337">
    <property type="entry name" value="RNaseH-like_sf"/>
</dbReference>
<dbReference type="GO" id="GO:0005829">
    <property type="term" value="C:cytosol"/>
    <property type="evidence" value="ECO:0007669"/>
    <property type="project" value="TreeGrafter"/>
</dbReference>
<proteinExistence type="predicted"/>
<sequence>QAASLEDEPKLNLKIYFCHAYSAWERGSNENFNKLLREFIPKGISLHHFTDEEVIEATKSINLRVREVNDYQSAEEIYQKMKN</sequence>
<evidence type="ECO:0008006" key="3">
    <source>
        <dbReference type="Google" id="ProtNLM"/>
    </source>
</evidence>
<dbReference type="STRING" id="1121025.SAMN02745249_02034"/>
<dbReference type="EMBL" id="FQUF01000045">
    <property type="protein sequence ID" value="SHF20702.1"/>
    <property type="molecule type" value="Genomic_DNA"/>
</dbReference>
<dbReference type="PANTHER" id="PTHR10948">
    <property type="entry name" value="TRANSPOSASE"/>
    <property type="match status" value="1"/>
</dbReference>
<dbReference type="GO" id="GO:0004803">
    <property type="term" value="F:transposase activity"/>
    <property type="evidence" value="ECO:0007669"/>
    <property type="project" value="TreeGrafter"/>
</dbReference>
<dbReference type="RefSeq" id="WP_200789119.1">
    <property type="nucleotide sequence ID" value="NZ_FQUF01000045.1"/>
</dbReference>